<dbReference type="GO" id="GO:0003677">
    <property type="term" value="F:DNA binding"/>
    <property type="evidence" value="ECO:0007669"/>
    <property type="project" value="UniProtKB-KW"/>
</dbReference>
<dbReference type="InterPro" id="IPR000524">
    <property type="entry name" value="Tscrpt_reg_HTH_GntR"/>
</dbReference>
<dbReference type="Gene3D" id="1.20.120.530">
    <property type="entry name" value="GntR ligand-binding domain-like"/>
    <property type="match status" value="1"/>
</dbReference>
<dbReference type="CDD" id="cd07377">
    <property type="entry name" value="WHTH_GntR"/>
    <property type="match status" value="1"/>
</dbReference>
<keyword evidence="1" id="KW-0805">Transcription regulation</keyword>
<dbReference type="SMART" id="SM00345">
    <property type="entry name" value="HTH_GNTR"/>
    <property type="match status" value="1"/>
</dbReference>
<keyword evidence="3" id="KW-0804">Transcription</keyword>
<gene>
    <name evidence="5" type="ORF">FQ330_00785</name>
</gene>
<feature type="domain" description="HTH gntR-type" evidence="4">
    <location>
        <begin position="38"/>
        <end position="106"/>
    </location>
</feature>
<proteinExistence type="predicted"/>
<evidence type="ECO:0000313" key="6">
    <source>
        <dbReference type="Proteomes" id="UP000323221"/>
    </source>
</evidence>
<dbReference type="SMART" id="SM00895">
    <property type="entry name" value="FCD"/>
    <property type="match status" value="1"/>
</dbReference>
<name>A0A5M8QN91_9MICO</name>
<evidence type="ECO:0000313" key="5">
    <source>
        <dbReference type="EMBL" id="KAA6436003.1"/>
    </source>
</evidence>
<organism evidence="5 6">
    <name type="scientific">Agrococcus sediminis</name>
    <dbReference type="NCBI Taxonomy" id="2599924"/>
    <lineage>
        <taxon>Bacteria</taxon>
        <taxon>Bacillati</taxon>
        <taxon>Actinomycetota</taxon>
        <taxon>Actinomycetes</taxon>
        <taxon>Micrococcales</taxon>
        <taxon>Microbacteriaceae</taxon>
        <taxon>Agrococcus</taxon>
    </lineage>
</organism>
<dbReference type="EMBL" id="VOIR01000011">
    <property type="protein sequence ID" value="KAA6436003.1"/>
    <property type="molecule type" value="Genomic_DNA"/>
</dbReference>
<evidence type="ECO:0000259" key="4">
    <source>
        <dbReference type="PROSITE" id="PS50949"/>
    </source>
</evidence>
<comment type="caution">
    <text evidence="5">The sequence shown here is derived from an EMBL/GenBank/DDBJ whole genome shotgun (WGS) entry which is preliminary data.</text>
</comment>
<keyword evidence="6" id="KW-1185">Reference proteome</keyword>
<dbReference type="Pfam" id="PF07729">
    <property type="entry name" value="FCD"/>
    <property type="match status" value="1"/>
</dbReference>
<dbReference type="SUPFAM" id="SSF48008">
    <property type="entry name" value="GntR ligand-binding domain-like"/>
    <property type="match status" value="1"/>
</dbReference>
<dbReference type="GO" id="GO:0003700">
    <property type="term" value="F:DNA-binding transcription factor activity"/>
    <property type="evidence" value="ECO:0007669"/>
    <property type="project" value="InterPro"/>
</dbReference>
<dbReference type="PANTHER" id="PTHR43537">
    <property type="entry name" value="TRANSCRIPTIONAL REGULATOR, GNTR FAMILY"/>
    <property type="match status" value="1"/>
</dbReference>
<reference evidence="5 6" key="1">
    <citation type="submission" date="2019-08" db="EMBL/GenBank/DDBJ databases">
        <title>Agrococcus lahaulensis sp. nov., isolated from a cold desert of the Indian Himalayas.</title>
        <authorList>
            <person name="Qu J.H."/>
        </authorList>
    </citation>
    <scope>NUCLEOTIDE SEQUENCE [LARGE SCALE GENOMIC DNA]</scope>
    <source>
        <strain evidence="5 6">NS18</strain>
    </source>
</reference>
<dbReference type="InterPro" id="IPR036388">
    <property type="entry name" value="WH-like_DNA-bd_sf"/>
</dbReference>
<dbReference type="Gene3D" id="1.10.10.10">
    <property type="entry name" value="Winged helix-like DNA-binding domain superfamily/Winged helix DNA-binding domain"/>
    <property type="match status" value="1"/>
</dbReference>
<evidence type="ECO:0000256" key="2">
    <source>
        <dbReference type="ARBA" id="ARBA00023125"/>
    </source>
</evidence>
<dbReference type="PANTHER" id="PTHR43537:SF5">
    <property type="entry name" value="UXU OPERON TRANSCRIPTIONAL REGULATOR"/>
    <property type="match status" value="1"/>
</dbReference>
<dbReference type="SUPFAM" id="SSF46785">
    <property type="entry name" value="Winged helix' DNA-binding domain"/>
    <property type="match status" value="1"/>
</dbReference>
<dbReference type="InterPro" id="IPR008920">
    <property type="entry name" value="TF_FadR/GntR_C"/>
</dbReference>
<dbReference type="InterPro" id="IPR011711">
    <property type="entry name" value="GntR_C"/>
</dbReference>
<dbReference type="PRINTS" id="PR00035">
    <property type="entry name" value="HTHGNTR"/>
</dbReference>
<keyword evidence="2" id="KW-0238">DNA-binding</keyword>
<dbReference type="AlphaFoldDB" id="A0A5M8QN91"/>
<accession>A0A5M8QN91</accession>
<dbReference type="InterPro" id="IPR036390">
    <property type="entry name" value="WH_DNA-bd_sf"/>
</dbReference>
<sequence>MPQPRNRLTNFANDAGYAHPVSDASLLDALRRSTTATTSVSGSVAQQLLKLLLGDSMRAGDRLPSERKLTEALGVGRSAVREAIAALEVLGVVETRAGSGTYLRSATSELLPQTLSWSMLVDQEQMEDVAFVRAALERAAAERAAQVVTPKDAERLRALVQAQRDADLEGYVEQDIAFHRHLAAMAGNAILSDLLSTARSLLRVWFEHAVEDPRDVETAIREHAAIADAIIAGDSAAAQAAMAEHMATATARILRVAGDR</sequence>
<dbReference type="Proteomes" id="UP000323221">
    <property type="component" value="Unassembled WGS sequence"/>
</dbReference>
<protein>
    <submittedName>
        <fullName evidence="5">FadR family transcriptional regulator</fullName>
    </submittedName>
</protein>
<dbReference type="PROSITE" id="PS50949">
    <property type="entry name" value="HTH_GNTR"/>
    <property type="match status" value="1"/>
</dbReference>
<dbReference type="Pfam" id="PF00392">
    <property type="entry name" value="GntR"/>
    <property type="match status" value="1"/>
</dbReference>
<evidence type="ECO:0000256" key="1">
    <source>
        <dbReference type="ARBA" id="ARBA00023015"/>
    </source>
</evidence>
<evidence type="ECO:0000256" key="3">
    <source>
        <dbReference type="ARBA" id="ARBA00023163"/>
    </source>
</evidence>
<dbReference type="OrthoDB" id="3172099at2"/>